<dbReference type="EMBL" id="JARK01000053">
    <property type="protein sequence ID" value="EYC44705.1"/>
    <property type="molecule type" value="Genomic_DNA"/>
</dbReference>
<gene>
    <name evidence="1" type="primary">Acey_s0453.g1721</name>
    <name evidence="1" type="ORF">Y032_0453g1721</name>
</gene>
<keyword evidence="2" id="KW-1185">Reference proteome</keyword>
<comment type="caution">
    <text evidence="1">The sequence shown here is derived from an EMBL/GenBank/DDBJ whole genome shotgun (WGS) entry which is preliminary data.</text>
</comment>
<proteinExistence type="predicted"/>
<dbReference type="AlphaFoldDB" id="A0A016WYG9"/>
<reference evidence="2" key="1">
    <citation type="journal article" date="2015" name="Nat. Genet.">
        <title>The genome and transcriptome of the zoonotic hookworm Ancylostoma ceylanicum identify infection-specific gene families.</title>
        <authorList>
            <person name="Schwarz E.M."/>
            <person name="Hu Y."/>
            <person name="Antoshechkin I."/>
            <person name="Miller M.M."/>
            <person name="Sternberg P.W."/>
            <person name="Aroian R.V."/>
        </authorList>
    </citation>
    <scope>NUCLEOTIDE SEQUENCE</scope>
    <source>
        <strain evidence="2">HY135</strain>
    </source>
</reference>
<organism evidence="1 2">
    <name type="scientific">Ancylostoma ceylanicum</name>
    <dbReference type="NCBI Taxonomy" id="53326"/>
    <lineage>
        <taxon>Eukaryota</taxon>
        <taxon>Metazoa</taxon>
        <taxon>Ecdysozoa</taxon>
        <taxon>Nematoda</taxon>
        <taxon>Chromadorea</taxon>
        <taxon>Rhabditida</taxon>
        <taxon>Rhabditina</taxon>
        <taxon>Rhabditomorpha</taxon>
        <taxon>Strongyloidea</taxon>
        <taxon>Ancylostomatidae</taxon>
        <taxon>Ancylostomatinae</taxon>
        <taxon>Ancylostoma</taxon>
    </lineage>
</organism>
<accession>A0A016WYG9</accession>
<dbReference type="Proteomes" id="UP000024635">
    <property type="component" value="Unassembled WGS sequence"/>
</dbReference>
<protein>
    <submittedName>
        <fullName evidence="1">Uncharacterized protein</fullName>
    </submittedName>
</protein>
<name>A0A016WYG9_9BILA</name>
<sequence length="103" mass="11956">MFSVEIRAFLDHHTTEITIAGRYEHVSSFARTRLHFTALDSITCWTLEMNGEVIDFLRSHIFKQENIPVCSPARRRVCTFLGSYWEGSHLKMTPFTHHSIISS</sequence>
<evidence type="ECO:0000313" key="2">
    <source>
        <dbReference type="Proteomes" id="UP000024635"/>
    </source>
</evidence>
<evidence type="ECO:0000313" key="1">
    <source>
        <dbReference type="EMBL" id="EYC44705.1"/>
    </source>
</evidence>